<evidence type="ECO:0000313" key="1">
    <source>
        <dbReference type="EMBL" id="JAU01004.1"/>
    </source>
</evidence>
<dbReference type="GO" id="GO:0004519">
    <property type="term" value="F:endonuclease activity"/>
    <property type="evidence" value="ECO:0007669"/>
    <property type="project" value="UniProtKB-KW"/>
</dbReference>
<feature type="non-terminal residue" evidence="1">
    <location>
        <position position="178"/>
    </location>
</feature>
<organism evidence="1">
    <name type="scientific">Amblyomma sculptum</name>
    <name type="common">Tick</name>
    <dbReference type="NCBI Taxonomy" id="1581419"/>
    <lineage>
        <taxon>Eukaryota</taxon>
        <taxon>Metazoa</taxon>
        <taxon>Ecdysozoa</taxon>
        <taxon>Arthropoda</taxon>
        <taxon>Chelicerata</taxon>
        <taxon>Arachnida</taxon>
        <taxon>Acari</taxon>
        <taxon>Parasitiformes</taxon>
        <taxon>Ixodida</taxon>
        <taxon>Ixodoidea</taxon>
        <taxon>Ixodidae</taxon>
        <taxon>Amblyomminae</taxon>
        <taxon>Amblyomma</taxon>
    </lineage>
</organism>
<reference evidence="1" key="1">
    <citation type="submission" date="2016-09" db="EMBL/GenBank/DDBJ databases">
        <authorList>
            <person name="Capua I."/>
            <person name="De Benedictis P."/>
            <person name="Joannis T."/>
            <person name="Lombin L.H."/>
            <person name="Cattoli G."/>
        </authorList>
    </citation>
    <scope>NUCLEOTIDE SEQUENCE</scope>
</reference>
<name>A0A1E1XP55_AMBSC</name>
<feature type="non-terminal residue" evidence="1">
    <location>
        <position position="1"/>
    </location>
</feature>
<proteinExistence type="evidence at transcript level"/>
<dbReference type="AlphaFoldDB" id="A0A1E1XP55"/>
<keyword evidence="1" id="KW-0378">Hydrolase</keyword>
<dbReference type="EMBL" id="GFAA01002431">
    <property type="protein sequence ID" value="JAU01004.1"/>
    <property type="molecule type" value="mRNA"/>
</dbReference>
<accession>A0A1E1XP55</accession>
<keyword evidence="1" id="KW-0540">Nuclease</keyword>
<sequence length="178" mass="20882">LQTVRIIIILSVIISHYLRWDSHVTYVTSAAVKRRLLFLKRHLQQAPPPTKLIACNAFVRSLLEYADVAWFPHTKYLIGKLEAIQTKAVRFMFSKCRPTDSPTQLLKKAGILTLENRAKLARLKLLYQLLHNQLNLDKTRYLMAPETRPTCHRHLETLKEHTFRTDCLKYSFFSTYNK</sequence>
<keyword evidence="1" id="KW-0255">Endonuclease</keyword>
<reference evidence="1" key="2">
    <citation type="journal article" date="2017" name="Front. Cell. Infect. Microbiol.">
        <title>Analysis of the Salivary Gland Transcriptome of Unfed and Partially Fed Amblyomma sculptum Ticks and Descriptive Proteome of the Saliva.</title>
        <authorList>
            <person name="Esteves E."/>
            <person name="Maruyama S.R."/>
            <person name="Kawahara R."/>
            <person name="Fujita A."/>
            <person name="Martins L.A."/>
            <person name="Righi A.A."/>
            <person name="Costa F.B."/>
            <person name="Palmisano G."/>
            <person name="Labruna M.B."/>
            <person name="Sa-Nunes A."/>
            <person name="Ribeiro J.M.C."/>
            <person name="Fogaca A.C."/>
        </authorList>
    </citation>
    <scope>NUCLEOTIDE SEQUENCE</scope>
</reference>
<protein>
    <submittedName>
        <fullName evidence="1">Putative endonuclease/reverse transcript</fullName>
    </submittedName>
</protein>